<evidence type="ECO:0000313" key="3">
    <source>
        <dbReference type="Proteomes" id="UP000553343"/>
    </source>
</evidence>
<proteinExistence type="predicted"/>
<reference evidence="2 3" key="1">
    <citation type="submission" date="2020-06" db="EMBL/GenBank/DDBJ databases">
        <title>High-quality draft genome of sulfate reducer Desulfobacter latus type strain AcrS2 isolated from marine sediment.</title>
        <authorList>
            <person name="Hoppe M."/>
            <person name="Larsen C.K."/>
            <person name="Marshall I.P.G."/>
            <person name="Schramm A."/>
            <person name="Marietou A.G."/>
        </authorList>
    </citation>
    <scope>NUCLEOTIDE SEQUENCE [LARGE SCALE GENOMIC DNA]</scope>
    <source>
        <strain evidence="2 3">AcRS2</strain>
    </source>
</reference>
<gene>
    <name evidence="2" type="ORF">HXW94_17940</name>
</gene>
<dbReference type="Proteomes" id="UP000553343">
    <property type="component" value="Unassembled WGS sequence"/>
</dbReference>
<sequence>MSLKNMMKKKVKLKKIASPSTEEYKKRQDEINSRIKDIVKQYDRSIEEASKHYVR</sequence>
<name>A0A850TEY9_9BACT</name>
<protein>
    <submittedName>
        <fullName evidence="2">Uncharacterized protein</fullName>
    </submittedName>
</protein>
<evidence type="ECO:0000313" key="2">
    <source>
        <dbReference type="EMBL" id="NWH06837.1"/>
    </source>
</evidence>
<comment type="caution">
    <text evidence="2">The sequence shown here is derived from an EMBL/GenBank/DDBJ whole genome shotgun (WGS) entry which is preliminary data.</text>
</comment>
<dbReference type="AlphaFoldDB" id="A0A850TEY9"/>
<dbReference type="RefSeq" id="WP_178368287.1">
    <property type="nucleotide sequence ID" value="NZ_JACADJ010000123.1"/>
</dbReference>
<keyword evidence="3" id="KW-1185">Reference proteome</keyword>
<evidence type="ECO:0000256" key="1">
    <source>
        <dbReference type="SAM" id="MobiDB-lite"/>
    </source>
</evidence>
<accession>A0A850TEY9</accession>
<feature type="region of interest" description="Disordered" evidence="1">
    <location>
        <begin position="1"/>
        <end position="28"/>
    </location>
</feature>
<organism evidence="2 3">
    <name type="scientific">Desulfobacter latus</name>
    <dbReference type="NCBI Taxonomy" id="2292"/>
    <lineage>
        <taxon>Bacteria</taxon>
        <taxon>Pseudomonadati</taxon>
        <taxon>Thermodesulfobacteriota</taxon>
        <taxon>Desulfobacteria</taxon>
        <taxon>Desulfobacterales</taxon>
        <taxon>Desulfobacteraceae</taxon>
        <taxon>Desulfobacter</taxon>
    </lineage>
</organism>
<feature type="compositionally biased region" description="Basic residues" evidence="1">
    <location>
        <begin position="1"/>
        <end position="15"/>
    </location>
</feature>
<dbReference type="EMBL" id="JACADJ010000123">
    <property type="protein sequence ID" value="NWH06837.1"/>
    <property type="molecule type" value="Genomic_DNA"/>
</dbReference>